<feature type="domain" description="eCIS core" evidence="2">
    <location>
        <begin position="85"/>
        <end position="156"/>
    </location>
</feature>
<sequence length="503" mass="53268">MRTSRSRAGQTGYEQPAHGSAARRETSSGGAAVPPPLTAGVLRAMQRGAGNAAVTGMIARRADRTAAPEQPGTGVHEVLRSTGTPLPAPVRQDMESRFGTDFSDVRLHTGAAAARSARAIGARAYTSGSHVVIGAGGGDRHTLAHELTHVVQQRQGPVAGTEHGDGLSISDPSDRFEREAEANAHRVMRASPTTAGPAPETAPAQRRAAGAAEAVQRALDYTAVPNGSQFQARTNGGRASVVEMITNGSLQGTAPYQDPAGYDYIRSLGLTNRWIRFHLINNEAGGPGSADNLVPASQSDNQTYERGIESALKNDVRSAAANPGHYVYFGVEVEYANVAPATASAAQQSAAPNFPTRLAVYHKVYTPAGGWTWKQNGLIFPFVTPQPVDTRAPMQLSALTLPTLKQYTGLSNSSRIWNQDDVDFLKSIAGARKTEFQGYLRGSTGEDVAQAFEEIPFAPPRPNARQAAQRNVTTFGMRIGHDDAGRAALDSLAFSIASRVLLL</sequence>
<dbReference type="Proteomes" id="UP001501391">
    <property type="component" value="Unassembled WGS sequence"/>
</dbReference>
<proteinExistence type="predicted"/>
<organism evidence="3 4">
    <name type="scientific">Streptomyces bangladeshensis</name>
    <dbReference type="NCBI Taxonomy" id="295352"/>
    <lineage>
        <taxon>Bacteria</taxon>
        <taxon>Bacillati</taxon>
        <taxon>Actinomycetota</taxon>
        <taxon>Actinomycetes</taxon>
        <taxon>Kitasatosporales</taxon>
        <taxon>Streptomycetaceae</taxon>
        <taxon>Streptomyces</taxon>
    </lineage>
</organism>
<feature type="region of interest" description="Disordered" evidence="1">
    <location>
        <begin position="1"/>
        <end position="36"/>
    </location>
</feature>
<dbReference type="Pfam" id="PF13699">
    <property type="entry name" value="eCIS_core"/>
    <property type="match status" value="1"/>
</dbReference>
<gene>
    <name evidence="3" type="ORF">GCM10009787_05430</name>
</gene>
<feature type="region of interest" description="Disordered" evidence="1">
    <location>
        <begin position="62"/>
        <end position="91"/>
    </location>
</feature>
<accession>A0ABN3BBS0</accession>
<feature type="region of interest" description="Disordered" evidence="1">
    <location>
        <begin position="179"/>
        <end position="203"/>
    </location>
</feature>
<dbReference type="InterPro" id="IPR025295">
    <property type="entry name" value="eCIS_core_dom"/>
</dbReference>
<reference evidence="3 4" key="1">
    <citation type="journal article" date="2019" name="Int. J. Syst. Evol. Microbiol.">
        <title>The Global Catalogue of Microorganisms (GCM) 10K type strain sequencing project: providing services to taxonomists for standard genome sequencing and annotation.</title>
        <authorList>
            <consortium name="The Broad Institute Genomics Platform"/>
            <consortium name="The Broad Institute Genome Sequencing Center for Infectious Disease"/>
            <person name="Wu L."/>
            <person name="Ma J."/>
        </authorList>
    </citation>
    <scope>NUCLEOTIDE SEQUENCE [LARGE SCALE GENOMIC DNA]</scope>
    <source>
        <strain evidence="3 4">JCM 14924</strain>
    </source>
</reference>
<evidence type="ECO:0000313" key="3">
    <source>
        <dbReference type="EMBL" id="GAA2191574.1"/>
    </source>
</evidence>
<keyword evidence="4" id="KW-1185">Reference proteome</keyword>
<feature type="compositionally biased region" description="Low complexity" evidence="1">
    <location>
        <begin position="192"/>
        <end position="203"/>
    </location>
</feature>
<evidence type="ECO:0000313" key="4">
    <source>
        <dbReference type="Proteomes" id="UP001501391"/>
    </source>
</evidence>
<feature type="compositionally biased region" description="Polar residues" evidence="1">
    <location>
        <begin position="1"/>
        <end position="13"/>
    </location>
</feature>
<name>A0ABN3BBS0_9ACTN</name>
<comment type="caution">
    <text evidence="3">The sequence shown here is derived from an EMBL/GenBank/DDBJ whole genome shotgun (WGS) entry which is preliminary data.</text>
</comment>
<evidence type="ECO:0000259" key="2">
    <source>
        <dbReference type="Pfam" id="PF13699"/>
    </source>
</evidence>
<protein>
    <recommendedName>
        <fullName evidence="2">eCIS core domain-containing protein</fullName>
    </recommendedName>
</protein>
<evidence type="ECO:0000256" key="1">
    <source>
        <dbReference type="SAM" id="MobiDB-lite"/>
    </source>
</evidence>
<dbReference type="EMBL" id="BAAAOQ010000002">
    <property type="protein sequence ID" value="GAA2191574.1"/>
    <property type="molecule type" value="Genomic_DNA"/>
</dbReference>
<dbReference type="RefSeq" id="WP_428836601.1">
    <property type="nucleotide sequence ID" value="NZ_BAAAOQ010000002.1"/>
</dbReference>